<dbReference type="EMBL" id="BOQE01000001">
    <property type="protein sequence ID" value="GIM47382.1"/>
    <property type="molecule type" value="Genomic_DNA"/>
</dbReference>
<dbReference type="Gene3D" id="3.30.420.180">
    <property type="entry name" value="CobE/GbiG C-terminal domain"/>
    <property type="match status" value="1"/>
</dbReference>
<name>A0AAV4LJ05_9BACL</name>
<dbReference type="Proteomes" id="UP001057291">
    <property type="component" value="Unassembled WGS sequence"/>
</dbReference>
<proteinExistence type="predicted"/>
<dbReference type="Pfam" id="PF01890">
    <property type="entry name" value="CbiG_C"/>
    <property type="match status" value="1"/>
</dbReference>
<evidence type="ECO:0000259" key="1">
    <source>
        <dbReference type="Pfam" id="PF01890"/>
    </source>
</evidence>
<dbReference type="AlphaFoldDB" id="A0AAV4LJ05"/>
<comment type="caution">
    <text evidence="2">The sequence shown here is derived from an EMBL/GenBank/DDBJ whole genome shotgun (WGS) entry which is preliminary data.</text>
</comment>
<dbReference type="PANTHER" id="PTHR37477:SF1">
    <property type="entry name" value="COBALT-PRECORRIN-5A HYDROLASE"/>
    <property type="match status" value="1"/>
</dbReference>
<gene>
    <name evidence="2" type="ORF">DNHGIG_29310</name>
</gene>
<evidence type="ECO:0000313" key="2">
    <source>
        <dbReference type="EMBL" id="GIM47382.1"/>
    </source>
</evidence>
<accession>A0AAV4LJ05</accession>
<dbReference type="PANTHER" id="PTHR37477">
    <property type="entry name" value="COBALT-PRECORRIN-5A HYDROLASE"/>
    <property type="match status" value="1"/>
</dbReference>
<feature type="domain" description="CobE/GbiG C-terminal" evidence="1">
    <location>
        <begin position="28"/>
        <end position="145"/>
    </location>
</feature>
<dbReference type="InterPro" id="IPR036518">
    <property type="entry name" value="CobE/GbiG_C_sf"/>
</dbReference>
<sequence length="151" mass="16761">MYITDRLLSEEEKKQWLSNGVLYRPKTIILGIGCNRGTSEEEVEQVIRETLDELSLSFLSVRGIATIDLKKDEEALVSLTQKYGWTFQYYSPEQLNRVPIAHPSETVFKYTGAYGVSEPAAKLAAGTDSLLLTKKKDGNVTISVARVGDAS</sequence>
<dbReference type="GO" id="GO:0009236">
    <property type="term" value="P:cobalamin biosynthetic process"/>
    <property type="evidence" value="ECO:0007669"/>
    <property type="project" value="InterPro"/>
</dbReference>
<dbReference type="InterPro" id="IPR052553">
    <property type="entry name" value="CbiG_hydrolase"/>
</dbReference>
<reference evidence="2" key="1">
    <citation type="journal article" date="2023" name="Int. J. Syst. Evol. Microbiol.">
        <title>Collibacillus ludicampi gen. nov., sp. nov., a new soil bacterium of the family Alicyclobacillaceae.</title>
        <authorList>
            <person name="Jojima T."/>
            <person name="Ioku Y."/>
            <person name="Fukuta Y."/>
            <person name="Shirasaka N."/>
            <person name="Matsumura Y."/>
            <person name="Mori M."/>
        </authorList>
    </citation>
    <scope>NUCLEOTIDE SEQUENCE</scope>
    <source>
        <strain evidence="2">TP075</strain>
    </source>
</reference>
<keyword evidence="3" id="KW-1185">Reference proteome</keyword>
<protein>
    <recommendedName>
        <fullName evidence="1">CobE/GbiG C-terminal domain-containing protein</fullName>
    </recommendedName>
</protein>
<dbReference type="InterPro" id="IPR002750">
    <property type="entry name" value="CobE/GbiG_C"/>
</dbReference>
<organism evidence="2 3">
    <name type="scientific">Collibacillus ludicampi</name>
    <dbReference type="NCBI Taxonomy" id="2771369"/>
    <lineage>
        <taxon>Bacteria</taxon>
        <taxon>Bacillati</taxon>
        <taxon>Bacillota</taxon>
        <taxon>Bacilli</taxon>
        <taxon>Bacillales</taxon>
        <taxon>Alicyclobacillaceae</taxon>
        <taxon>Collibacillus</taxon>
    </lineage>
</organism>
<evidence type="ECO:0000313" key="3">
    <source>
        <dbReference type="Proteomes" id="UP001057291"/>
    </source>
</evidence>
<dbReference type="SUPFAM" id="SSF159664">
    <property type="entry name" value="CobE/GbiG C-terminal domain-like"/>
    <property type="match status" value="1"/>
</dbReference>